<accession>G7YJ46</accession>
<organism evidence="1 2">
    <name type="scientific">Clonorchis sinensis</name>
    <name type="common">Chinese liver fluke</name>
    <dbReference type="NCBI Taxonomy" id="79923"/>
    <lineage>
        <taxon>Eukaryota</taxon>
        <taxon>Metazoa</taxon>
        <taxon>Spiralia</taxon>
        <taxon>Lophotrochozoa</taxon>
        <taxon>Platyhelminthes</taxon>
        <taxon>Trematoda</taxon>
        <taxon>Digenea</taxon>
        <taxon>Opisthorchiida</taxon>
        <taxon>Opisthorchiata</taxon>
        <taxon>Opisthorchiidae</taxon>
        <taxon>Clonorchis</taxon>
    </lineage>
</organism>
<dbReference type="AlphaFoldDB" id="G7YJ46"/>
<dbReference type="Proteomes" id="UP000008909">
    <property type="component" value="Unassembled WGS sequence"/>
</dbReference>
<evidence type="ECO:0000313" key="1">
    <source>
        <dbReference type="EMBL" id="GAA52979.1"/>
    </source>
</evidence>
<evidence type="ECO:0000313" key="2">
    <source>
        <dbReference type="Proteomes" id="UP000008909"/>
    </source>
</evidence>
<dbReference type="EMBL" id="DF143393">
    <property type="protein sequence ID" value="GAA52979.1"/>
    <property type="molecule type" value="Genomic_DNA"/>
</dbReference>
<protein>
    <submittedName>
        <fullName evidence="1">Uncharacterized protein</fullName>
    </submittedName>
</protein>
<proteinExistence type="predicted"/>
<sequence length="481" mass="53193">MHTEAESTVNPILHWYRVKEVSTFGTQLAKCAKEMKANRFAYNEDESSPAEEVSAVNATELSSGFNASLPSHGPIAPGSSPIYTRLDEEGLTAQTVLRRTNVFYFFIRNESQEWYDVAVEHFVRMMSPVNVVQTIVVDKNKSQLCSPKTAIPDAAVMGMTPSTQISTCCCSNCGSGSERSLVDRLSMFGIHVTACQRLSQDLATSSPRKKFPSSHLWSVYAAVVLDDQTSRRQQAKLTKTVGFGCRKRRRRRRATEHQDLPLSSQLINDGCGLPGVQPLQCVNHSVRSFGGPSKVDGGGVKTNVRGAPCFACPSAALGFQTDCLRLVASPTAKMDYPGLCVHSIFAMDSQTVGRYAVNLATLFGESLDSRLLCNVHGLVHFVEQFERISGSYYSVRNSKADSSGSETFIKYQCHRKGFARRLNYGKRRRLLDHTLEAYFTRFSVPKHLSGSNENVDCYLRNWRPSGKRLSARAAASTSAFM</sequence>
<reference key="2">
    <citation type="submission" date="2011-10" db="EMBL/GenBank/DDBJ databases">
        <title>The genome and transcriptome sequence of Clonorchis sinensis provide insights into the carcinogenic liver fluke.</title>
        <authorList>
            <person name="Wang X."/>
            <person name="Huang Y."/>
            <person name="Chen W."/>
            <person name="Liu H."/>
            <person name="Guo L."/>
            <person name="Chen Y."/>
            <person name="Luo F."/>
            <person name="Zhou W."/>
            <person name="Sun J."/>
            <person name="Mao Q."/>
            <person name="Liang P."/>
            <person name="Zhou C."/>
            <person name="Tian Y."/>
            <person name="Men J."/>
            <person name="Lv X."/>
            <person name="Huang L."/>
            <person name="Zhou J."/>
            <person name="Hu Y."/>
            <person name="Li R."/>
            <person name="Zhang F."/>
            <person name="Lei H."/>
            <person name="Li X."/>
            <person name="Hu X."/>
            <person name="Liang C."/>
            <person name="Xu J."/>
            <person name="Wu Z."/>
            <person name="Yu X."/>
        </authorList>
    </citation>
    <scope>NUCLEOTIDE SEQUENCE</scope>
    <source>
        <strain>Henan</strain>
    </source>
</reference>
<reference evidence="1" key="1">
    <citation type="journal article" date="2011" name="Genome Biol.">
        <title>The draft genome of the carcinogenic human liver fluke Clonorchis sinensis.</title>
        <authorList>
            <person name="Wang X."/>
            <person name="Chen W."/>
            <person name="Huang Y."/>
            <person name="Sun J."/>
            <person name="Men J."/>
            <person name="Liu H."/>
            <person name="Luo F."/>
            <person name="Guo L."/>
            <person name="Lv X."/>
            <person name="Deng C."/>
            <person name="Zhou C."/>
            <person name="Fan Y."/>
            <person name="Li X."/>
            <person name="Huang L."/>
            <person name="Hu Y."/>
            <person name="Liang C."/>
            <person name="Hu X."/>
            <person name="Xu J."/>
            <person name="Yu X."/>
        </authorList>
    </citation>
    <scope>NUCLEOTIDE SEQUENCE [LARGE SCALE GENOMIC DNA]</scope>
    <source>
        <strain evidence="1">Henan</strain>
    </source>
</reference>
<gene>
    <name evidence="1" type="ORF">CLF_109259</name>
</gene>
<name>G7YJ46_CLOSI</name>
<keyword evidence="2" id="KW-1185">Reference proteome</keyword>